<dbReference type="Gene3D" id="1.10.1200.10">
    <property type="entry name" value="ACP-like"/>
    <property type="match status" value="1"/>
</dbReference>
<feature type="domain" description="Carrier" evidence="2">
    <location>
        <begin position="508"/>
        <end position="585"/>
    </location>
</feature>
<gene>
    <name evidence="3" type="ORF">PJIAN_4652</name>
</gene>
<dbReference type="GO" id="GO:0005737">
    <property type="term" value="C:cytoplasm"/>
    <property type="evidence" value="ECO:0007669"/>
    <property type="project" value="TreeGrafter"/>
</dbReference>
<feature type="transmembrane region" description="Helical" evidence="1">
    <location>
        <begin position="654"/>
        <end position="676"/>
    </location>
</feature>
<dbReference type="PROSITE" id="PS50075">
    <property type="entry name" value="CARRIER"/>
    <property type="match status" value="1"/>
</dbReference>
<dbReference type="InterPro" id="IPR010071">
    <property type="entry name" value="AA_adenyl_dom"/>
</dbReference>
<dbReference type="SUPFAM" id="SSF56801">
    <property type="entry name" value="Acetyl-CoA synthetase-like"/>
    <property type="match status" value="1"/>
</dbReference>
<feature type="transmembrane region" description="Helical" evidence="1">
    <location>
        <begin position="1166"/>
        <end position="1184"/>
    </location>
</feature>
<dbReference type="InterPro" id="IPR009081">
    <property type="entry name" value="PP-bd_ACP"/>
</dbReference>
<evidence type="ECO:0000313" key="3">
    <source>
        <dbReference type="EMBL" id="GAT64105.1"/>
    </source>
</evidence>
<dbReference type="InterPro" id="IPR000873">
    <property type="entry name" value="AMP-dep_synth/lig_dom"/>
</dbReference>
<dbReference type="InterPro" id="IPR042099">
    <property type="entry name" value="ANL_N_sf"/>
</dbReference>
<evidence type="ECO:0000256" key="1">
    <source>
        <dbReference type="SAM" id="Phobius"/>
    </source>
</evidence>
<dbReference type="Gene3D" id="2.160.10.10">
    <property type="entry name" value="Hexapeptide repeat proteins"/>
    <property type="match status" value="3"/>
</dbReference>
<feature type="transmembrane region" description="Helical" evidence="1">
    <location>
        <begin position="878"/>
        <end position="900"/>
    </location>
</feature>
<dbReference type="STRING" id="681398.PJIAN_4652"/>
<dbReference type="GO" id="GO:0031177">
    <property type="term" value="F:phosphopantetheine binding"/>
    <property type="evidence" value="ECO:0007669"/>
    <property type="project" value="TreeGrafter"/>
</dbReference>
<accession>A0A161LFV0</accession>
<dbReference type="NCBIfam" id="TIGR02353">
    <property type="entry name" value="NRPS_term_dom"/>
    <property type="match status" value="1"/>
</dbReference>
<organism evidence="3 4">
    <name type="scientific">Paludibacter jiangxiensis</name>
    <dbReference type="NCBI Taxonomy" id="681398"/>
    <lineage>
        <taxon>Bacteria</taxon>
        <taxon>Pseudomonadati</taxon>
        <taxon>Bacteroidota</taxon>
        <taxon>Bacteroidia</taxon>
        <taxon>Bacteroidales</taxon>
        <taxon>Paludibacteraceae</taxon>
        <taxon>Paludibacter</taxon>
    </lineage>
</organism>
<dbReference type="Pfam" id="PF00550">
    <property type="entry name" value="PP-binding"/>
    <property type="match status" value="1"/>
</dbReference>
<dbReference type="InterPro" id="IPR011004">
    <property type="entry name" value="Trimer_LpxA-like_sf"/>
</dbReference>
<proteinExistence type="predicted"/>
<dbReference type="Proteomes" id="UP000076586">
    <property type="component" value="Unassembled WGS sequence"/>
</dbReference>
<reference evidence="4" key="2">
    <citation type="journal article" date="2017" name="Genome Announc.">
        <title>Draft genome sequence of Paludibacter jiangxiensis NM7(T), a propionate-producing fermentative bacterium.</title>
        <authorList>
            <person name="Qiu Y.-L."/>
            <person name="Tourlousse D.M."/>
            <person name="Matsuura N."/>
            <person name="Ohashi A."/>
            <person name="Sekiguchi Y."/>
        </authorList>
    </citation>
    <scope>NUCLEOTIDE SEQUENCE [LARGE SCALE GENOMIC DNA]</scope>
    <source>
        <strain evidence="4">NM7</strain>
    </source>
</reference>
<dbReference type="Pfam" id="PF00501">
    <property type="entry name" value="AMP-binding"/>
    <property type="match status" value="1"/>
</dbReference>
<protein>
    <recommendedName>
        <fullName evidence="2">Carrier domain-containing protein</fullName>
    </recommendedName>
</protein>
<dbReference type="Pfam" id="PF13193">
    <property type="entry name" value="AMP-binding_C"/>
    <property type="match status" value="1"/>
</dbReference>
<dbReference type="PANTHER" id="PTHR45527:SF1">
    <property type="entry name" value="FATTY ACID SYNTHASE"/>
    <property type="match status" value="1"/>
</dbReference>
<dbReference type="FunFam" id="3.40.50.980:FF:000001">
    <property type="entry name" value="Non-ribosomal peptide synthetase"/>
    <property type="match status" value="1"/>
</dbReference>
<keyword evidence="4" id="KW-1185">Reference proteome</keyword>
<dbReference type="InterPro" id="IPR025110">
    <property type="entry name" value="AMP-bd_C"/>
</dbReference>
<dbReference type="PANTHER" id="PTHR45527">
    <property type="entry name" value="NONRIBOSOMAL PEPTIDE SYNTHETASE"/>
    <property type="match status" value="1"/>
</dbReference>
<dbReference type="InterPro" id="IPR036736">
    <property type="entry name" value="ACP-like_sf"/>
</dbReference>
<dbReference type="NCBIfam" id="TIGR01733">
    <property type="entry name" value="AA-adenyl-dom"/>
    <property type="match status" value="1"/>
</dbReference>
<dbReference type="EMBL" id="BDCR01000004">
    <property type="protein sequence ID" value="GAT64105.1"/>
    <property type="molecule type" value="Genomic_DNA"/>
</dbReference>
<dbReference type="SUPFAM" id="SSF47336">
    <property type="entry name" value="ACP-like"/>
    <property type="match status" value="1"/>
</dbReference>
<evidence type="ECO:0000259" key="2">
    <source>
        <dbReference type="PROSITE" id="PS50075"/>
    </source>
</evidence>
<dbReference type="InterPro" id="IPR045851">
    <property type="entry name" value="AMP-bd_C_sf"/>
</dbReference>
<name>A0A161LFV0_9BACT</name>
<feature type="transmembrane region" description="Helical" evidence="1">
    <location>
        <begin position="842"/>
        <end position="866"/>
    </location>
</feature>
<dbReference type="PROSITE" id="PS00455">
    <property type="entry name" value="AMP_BINDING"/>
    <property type="match status" value="1"/>
</dbReference>
<keyword evidence="1" id="KW-0472">Membrane</keyword>
<evidence type="ECO:0000313" key="4">
    <source>
        <dbReference type="Proteomes" id="UP000076586"/>
    </source>
</evidence>
<feature type="transmembrane region" description="Helical" evidence="1">
    <location>
        <begin position="1119"/>
        <end position="1146"/>
    </location>
</feature>
<dbReference type="Gene3D" id="3.40.50.12780">
    <property type="entry name" value="N-terminal domain of ligase-like"/>
    <property type="match status" value="1"/>
</dbReference>
<dbReference type="Gene3D" id="3.30.300.30">
    <property type="match status" value="1"/>
</dbReference>
<comment type="caution">
    <text evidence="3">The sequence shown here is derived from an EMBL/GenBank/DDBJ whole genome shotgun (WGS) entry which is preliminary data.</text>
</comment>
<feature type="transmembrane region" description="Helical" evidence="1">
    <location>
        <begin position="1086"/>
        <end position="1107"/>
    </location>
</feature>
<dbReference type="FunFam" id="3.40.50.12780:FF:000012">
    <property type="entry name" value="Non-ribosomal peptide synthetase"/>
    <property type="match status" value="1"/>
</dbReference>
<dbReference type="InterPro" id="IPR020845">
    <property type="entry name" value="AMP-binding_CS"/>
</dbReference>
<dbReference type="GO" id="GO:0043041">
    <property type="term" value="P:amino acid activation for nonribosomal peptide biosynthetic process"/>
    <property type="evidence" value="ECO:0007669"/>
    <property type="project" value="TreeGrafter"/>
</dbReference>
<reference evidence="4" key="1">
    <citation type="submission" date="2016-04" db="EMBL/GenBank/DDBJ databases">
        <title>Draft genome sequence of Paludibacter jiangxiensis strain NM7.</title>
        <authorList>
            <person name="Qiu Y."/>
            <person name="Matsuura N."/>
            <person name="Ohashi A."/>
            <person name="Tourlousse M.D."/>
            <person name="Sekiguchi Y."/>
        </authorList>
    </citation>
    <scope>NUCLEOTIDE SEQUENCE [LARGE SCALE GENOMIC DNA]</scope>
    <source>
        <strain evidence="4">NM7</strain>
    </source>
</reference>
<keyword evidence="1" id="KW-0812">Transmembrane</keyword>
<keyword evidence="1" id="KW-1133">Transmembrane helix</keyword>
<dbReference type="InterPro" id="IPR012728">
    <property type="entry name" value="Pls/PosA_C"/>
</dbReference>
<dbReference type="CDD" id="cd05930">
    <property type="entry name" value="A_NRPS"/>
    <property type="match status" value="1"/>
</dbReference>
<sequence>MEEGTVLLDWIFETSVAKYPQNIAIESSQQAFTYKEVDEMANQLAGWLQRQGVQPEAKVVIWLPRSPEVYIAMLAVLKAGGAYIPLDPELPVARVNFILKDSDAKVLISSERFLRQIEAQPEATTMFLFDSDVDKLTSFSTQKPIVGNRNGKDLCYIIYTSGSSGEPKGVLLEHRNVVNYIKAAKQIYDVDENQRILQGFSVAFDASVEEIWMAFASGATLVVGTFDIMRSGDRFASVLNNLGITFLSCAPTLLSMVKEDIPSLKTLIFGGEVCSPDIAHRWCRKSRTVFNTYGPTEAAVIATYSVLQPDVPVTIGKQLPGYSVYIVDENLQPVGAGVEGEIIIGGESVARGYLHRDDLTKAKFIETDRFDYKNQRYYHTGDLAKYADDGNIVFLGRSDAQVKVRGFRVELTEIEGLLMKFNGVQAAAVALNIETQQLAAYTVMQNNEEPDRETIAKLLRIKLPYYMIPATLDVVPELPMTSSQKIDRKRLPLPQTPLTFSSESEIKEPVTDLEKAMVEVMSRNFGRDDISMSDHFFNDLGGHSLLAAVIVSEMRQNTMFENMSVVDIYKHPVLSDLAGELEKKKPRAATQHMKKKRDIYTPPKWKYFTCVFAQGVSMFFLLLLFGIEWLGPFFVYSYYYQADNGVFDSLATMLWMYFALLPILSCFAIGFKWAVIGKIKPGKYKMWSSYYFRFWIVDKVINICPVTYFTGTSIMNAFLRMLGAKIGKNVYINTSAISVFDLLEVGDNASICTDTHLRGYTIADGYLYIGKITVEKDCFVGTRCCLAPDTRMEANSSIEDLTLVSEGTVIPVNEHWGGSPAEKIYENKVQSSRKLWSFRNSFLFFVSIFIIPLITMLAYFPGLMLITHLDYISEHYHFLWTTIGVGFSFVVLLTLIIVFLKWSMLGNIKEGKYPVNSFFYYKKWFFDQLMKLSLQVIGTLYTTLYLQIWFKMLGVKMGKRVEISTVEFISPDLLETGNECFLADSVSVGASHVRNGYITIAKARIGNRTFVGNSAVVSPGTRLGDDVLVGVLSKMNPENLPAADGTSWFGSPAVFLPKRDINHEFSAERTYKPTRKLFVQRYVIEFFRVVLPSTLFITCAALITNVVSYLQVEKSLWELFLVFPFLYLGAAILGTLVTALLKWIVIGKYKPARKPLWSNYVWRSELITGIYENFLVLFFLNLLTGTPFIKYPLRLLGCKIGKRVCMFTTQITEFDLVRMGDDVTVNDNCTLQTHLFEDRVMKMSYVDIADKCSVGGMSVVLYDSKMETNSVLHPLSVLMKSETLPADTEFVGAPAKSI</sequence>
<dbReference type="GO" id="GO:0044550">
    <property type="term" value="P:secondary metabolite biosynthetic process"/>
    <property type="evidence" value="ECO:0007669"/>
    <property type="project" value="TreeGrafter"/>
</dbReference>
<dbReference type="SUPFAM" id="SSF51161">
    <property type="entry name" value="Trimeric LpxA-like enzymes"/>
    <property type="match status" value="3"/>
</dbReference>